<evidence type="ECO:0000259" key="1">
    <source>
        <dbReference type="Pfam" id="PF07287"/>
    </source>
</evidence>
<name>A0A6A5Z9J3_9PLEO</name>
<evidence type="ECO:0008006" key="5">
    <source>
        <dbReference type="Google" id="ProtNLM"/>
    </source>
</evidence>
<feature type="domain" description="Acyclic terpene utilisation N-terminal" evidence="1">
    <location>
        <begin position="19"/>
        <end position="471"/>
    </location>
</feature>
<accession>A0A6A5Z9J3</accession>
<evidence type="ECO:0000313" key="3">
    <source>
        <dbReference type="EMBL" id="KAF2115091.1"/>
    </source>
</evidence>
<dbReference type="AlphaFoldDB" id="A0A6A5Z9J3"/>
<dbReference type="Proteomes" id="UP000799770">
    <property type="component" value="Unassembled WGS sequence"/>
</dbReference>
<dbReference type="InterPro" id="IPR010839">
    <property type="entry name" value="AtuA_N"/>
</dbReference>
<protein>
    <recommendedName>
        <fullName evidence="5">DUF1446-domain-containing protein</fullName>
    </recommendedName>
</protein>
<organism evidence="3 4">
    <name type="scientific">Lophiotrema nucula</name>
    <dbReference type="NCBI Taxonomy" id="690887"/>
    <lineage>
        <taxon>Eukaryota</taxon>
        <taxon>Fungi</taxon>
        <taxon>Dikarya</taxon>
        <taxon>Ascomycota</taxon>
        <taxon>Pezizomycotina</taxon>
        <taxon>Dothideomycetes</taxon>
        <taxon>Pleosporomycetidae</taxon>
        <taxon>Pleosporales</taxon>
        <taxon>Lophiotremataceae</taxon>
        <taxon>Lophiotrema</taxon>
    </lineage>
</organism>
<gene>
    <name evidence="3" type="ORF">BDV96DRAFT_646940</name>
</gene>
<evidence type="ECO:0000313" key="4">
    <source>
        <dbReference type="Proteomes" id="UP000799770"/>
    </source>
</evidence>
<dbReference type="OrthoDB" id="10265871at2759"/>
<dbReference type="Pfam" id="PF07287">
    <property type="entry name" value="AtuA"/>
    <property type="match status" value="1"/>
</dbReference>
<reference evidence="3" key="1">
    <citation type="journal article" date="2020" name="Stud. Mycol.">
        <title>101 Dothideomycetes genomes: a test case for predicting lifestyles and emergence of pathogens.</title>
        <authorList>
            <person name="Haridas S."/>
            <person name="Albert R."/>
            <person name="Binder M."/>
            <person name="Bloem J."/>
            <person name="Labutti K."/>
            <person name="Salamov A."/>
            <person name="Andreopoulos B."/>
            <person name="Baker S."/>
            <person name="Barry K."/>
            <person name="Bills G."/>
            <person name="Bluhm B."/>
            <person name="Cannon C."/>
            <person name="Castanera R."/>
            <person name="Culley D."/>
            <person name="Daum C."/>
            <person name="Ezra D."/>
            <person name="Gonzalez J."/>
            <person name="Henrissat B."/>
            <person name="Kuo A."/>
            <person name="Liang C."/>
            <person name="Lipzen A."/>
            <person name="Lutzoni F."/>
            <person name="Magnuson J."/>
            <person name="Mondo S."/>
            <person name="Nolan M."/>
            <person name="Ohm R."/>
            <person name="Pangilinan J."/>
            <person name="Park H.-J."/>
            <person name="Ramirez L."/>
            <person name="Alfaro M."/>
            <person name="Sun H."/>
            <person name="Tritt A."/>
            <person name="Yoshinaga Y."/>
            <person name="Zwiers L.-H."/>
            <person name="Turgeon B."/>
            <person name="Goodwin S."/>
            <person name="Spatafora J."/>
            <person name="Crous P."/>
            <person name="Grigoriev I."/>
        </authorList>
    </citation>
    <scope>NUCLEOTIDE SEQUENCE</scope>
    <source>
        <strain evidence="3">CBS 627.86</strain>
    </source>
</reference>
<proteinExistence type="predicted"/>
<evidence type="ECO:0000259" key="2">
    <source>
        <dbReference type="Pfam" id="PF23544"/>
    </source>
</evidence>
<dbReference type="PANTHER" id="PTHR47585">
    <property type="match status" value="1"/>
</dbReference>
<dbReference type="EMBL" id="ML977324">
    <property type="protein sequence ID" value="KAF2115091.1"/>
    <property type="molecule type" value="Genomic_DNA"/>
</dbReference>
<dbReference type="PANTHER" id="PTHR47585:SF1">
    <property type="entry name" value="DUF1446 DOMAIN-CONTAINING PROTEIN"/>
    <property type="match status" value="1"/>
</dbReference>
<sequence length="658" mass="72617">MAGAEYETRWTEQRAKRPVRIANCSGYKADPGYHMKYQAELGDVDFITGDYLAEVNIAENAQAHAEGQHPGWEETAWDGIQQTIEILAEKRIKVIVNGGAHNPKGLAEKVQQLISEKNLPLKVSYVLGDNLFDEVKDVQSKGLPPHLDSDNSEVQVADHTLDLLEKGDKPVVSANAYLGAREIVKGLQEGADIIIAGRVADASPVIGAAWYWYTWKDTDHDALAGALIAGHLIECSGYVTGSNFAGFYEYPLEDLFDLTFGIAEVERDGSCIITKHDAKKGFVTEDTVKCQFLYELQGNIYLNSDVKAILDDIQVKQGDKNRVRVWGIKGAPPPPTTKLAIFYKAGYQSEIVVNATGYGTAEKWDLYEKMMKFGLKRKGILDKFDILEFQRIGIPEPNPRSQLRSTTYLRIFAETSDPAINLGLASLMGEFAMQHFSGFHLSADLRTAVPKPYISYYPALWPQSELKTSVNLLESGKSGAVHTSTFKTTPPPVFQDLGKRDSYETRDPEDLSSFGPTAKARFGDVVLARSGDKGGNANIGFFIPTTLPSSYPPTSPLYAQSWNWLRSFLTIPRLKGMMGESWSDAFWIERVEFPGIMAVHFVVYGVLGRGVSGSSRLDAFAKGMGDWLRDVVVDVPVRFLEGRGKVVENGSEAGGSRL</sequence>
<keyword evidence="4" id="KW-1185">Reference proteome</keyword>
<feature type="domain" description="AtuA-like ferredoxin-fold" evidence="2">
    <location>
        <begin position="524"/>
        <end position="633"/>
    </location>
</feature>
<dbReference type="Pfam" id="PF23544">
    <property type="entry name" value="AtuA_ferredoxin"/>
    <property type="match status" value="1"/>
</dbReference>
<dbReference type="InterPro" id="IPR056362">
    <property type="entry name" value="AtuA-like_ferredoxin_dom"/>
</dbReference>